<evidence type="ECO:0000256" key="5">
    <source>
        <dbReference type="ARBA" id="ARBA00022679"/>
    </source>
</evidence>
<dbReference type="Gene3D" id="1.20.120.620">
    <property type="entry name" value="Backbone structure of the membrane domain of e. Coli histidine kinase receptor kdpd"/>
    <property type="match status" value="1"/>
</dbReference>
<organism evidence="15 16">
    <name type="scientific">Bosea vestrisii</name>
    <dbReference type="NCBI Taxonomy" id="151416"/>
    <lineage>
        <taxon>Bacteria</taxon>
        <taxon>Pseudomonadati</taxon>
        <taxon>Pseudomonadota</taxon>
        <taxon>Alphaproteobacteria</taxon>
        <taxon>Hyphomicrobiales</taxon>
        <taxon>Boseaceae</taxon>
        <taxon>Bosea</taxon>
    </lineage>
</organism>
<evidence type="ECO:0000313" key="15">
    <source>
        <dbReference type="EMBL" id="MFC5395544.1"/>
    </source>
</evidence>
<evidence type="ECO:0000256" key="7">
    <source>
        <dbReference type="ARBA" id="ARBA00022741"/>
    </source>
</evidence>
<dbReference type="InterPro" id="IPR029016">
    <property type="entry name" value="GAF-like_dom_sf"/>
</dbReference>
<dbReference type="InterPro" id="IPR052023">
    <property type="entry name" value="Histidine_kinase_KdpD"/>
</dbReference>
<dbReference type="PANTHER" id="PTHR45569:SF1">
    <property type="entry name" value="SENSOR PROTEIN KDPD"/>
    <property type="match status" value="1"/>
</dbReference>
<proteinExistence type="predicted"/>
<dbReference type="InterPro" id="IPR036890">
    <property type="entry name" value="HATPase_C_sf"/>
</dbReference>
<keyword evidence="5" id="KW-0808">Transferase</keyword>
<feature type="transmembrane region" description="Helical" evidence="13">
    <location>
        <begin position="40"/>
        <end position="65"/>
    </location>
</feature>
<keyword evidence="8" id="KW-0418">Kinase</keyword>
<evidence type="ECO:0000313" key="16">
    <source>
        <dbReference type="Proteomes" id="UP001596104"/>
    </source>
</evidence>
<evidence type="ECO:0000256" key="2">
    <source>
        <dbReference type="ARBA" id="ARBA00004141"/>
    </source>
</evidence>
<reference evidence="16" key="1">
    <citation type="journal article" date="2019" name="Int. J. Syst. Evol. Microbiol.">
        <title>The Global Catalogue of Microorganisms (GCM) 10K type strain sequencing project: providing services to taxonomists for standard genome sequencing and annotation.</title>
        <authorList>
            <consortium name="The Broad Institute Genomics Platform"/>
            <consortium name="The Broad Institute Genome Sequencing Center for Infectious Disease"/>
            <person name="Wu L."/>
            <person name="Ma J."/>
        </authorList>
    </citation>
    <scope>NUCLEOTIDE SEQUENCE [LARGE SCALE GENOMIC DNA]</scope>
    <source>
        <strain evidence="16">CGMCC 1.16326</strain>
    </source>
</reference>
<keyword evidence="10 13" id="KW-1133">Transmembrane helix</keyword>
<evidence type="ECO:0000256" key="6">
    <source>
        <dbReference type="ARBA" id="ARBA00022692"/>
    </source>
</evidence>
<evidence type="ECO:0000256" key="11">
    <source>
        <dbReference type="ARBA" id="ARBA00023012"/>
    </source>
</evidence>
<keyword evidence="6 13" id="KW-0812">Transmembrane</keyword>
<dbReference type="Gene3D" id="1.10.287.130">
    <property type="match status" value="1"/>
</dbReference>
<dbReference type="EMBL" id="JBHSLV010000054">
    <property type="protein sequence ID" value="MFC5395544.1"/>
    <property type="molecule type" value="Genomic_DNA"/>
</dbReference>
<dbReference type="Pfam" id="PF02518">
    <property type="entry name" value="HATPase_c"/>
    <property type="match status" value="1"/>
</dbReference>
<feature type="domain" description="Histidine kinase" evidence="14">
    <location>
        <begin position="283"/>
        <end position="445"/>
    </location>
</feature>
<dbReference type="InterPro" id="IPR003661">
    <property type="entry name" value="HisK_dim/P_dom"/>
</dbReference>
<dbReference type="InterPro" id="IPR005467">
    <property type="entry name" value="His_kinase_dom"/>
</dbReference>
<dbReference type="SUPFAM" id="SSF55874">
    <property type="entry name" value="ATPase domain of HSP90 chaperone/DNA topoisomerase II/histidine kinase"/>
    <property type="match status" value="1"/>
</dbReference>
<sequence length="465" mass="49339">MISHIDPLAYLKAAALVAAATVPAVILVALTPLESVAAVYILPVLAAAVWCGTGPAVAAALLGAVMTSLFYPPLFSIEVVRPSQIVDLVISLVVALTIGRLAGHLRAEMLRVREDERRVRQLYGLSSEIAGAGDVAAIYDIVAAHMAEALKREVVLFAAGDRQSWQAIGRPAAAPHPAELAEAARSFAESRSHAKSPDVSVADLPAGGRWLLCGLGKPGPLQAVLAVAMGGDGHDPSGEIVASARVILEEGARSLERLGLTRALEERQLRQRTDALRDILMESVSHELRTPLASILGSASVLSAAPAVSAEPRLSDLSKAIASEAGRLDRRIQNLLDVTRIRAGALQPRFDEIDPADIVNGALDSAAERLSGRKVVLALAREHPFVRVDPILIEQALINILENAAKFAPEATPITISAGVVEGRLELAVRDEGVGLDQREAEQIFADIPQVARRLTSRSPDFARW</sequence>
<feature type="non-terminal residue" evidence="15">
    <location>
        <position position="465"/>
    </location>
</feature>
<dbReference type="PROSITE" id="PS50109">
    <property type="entry name" value="HIS_KIN"/>
    <property type="match status" value="1"/>
</dbReference>
<dbReference type="SUPFAM" id="SSF47384">
    <property type="entry name" value="Homodimeric domain of signal transducing histidine kinase"/>
    <property type="match status" value="1"/>
</dbReference>
<dbReference type="Pfam" id="PF13493">
    <property type="entry name" value="DUF4118"/>
    <property type="match status" value="1"/>
</dbReference>
<evidence type="ECO:0000256" key="3">
    <source>
        <dbReference type="ARBA" id="ARBA00012438"/>
    </source>
</evidence>
<keyword evidence="7" id="KW-0547">Nucleotide-binding</keyword>
<comment type="caution">
    <text evidence="15">The sequence shown here is derived from an EMBL/GenBank/DDBJ whole genome shotgun (WGS) entry which is preliminary data.</text>
</comment>
<comment type="subcellular location">
    <subcellularLocation>
        <location evidence="2">Membrane</location>
        <topology evidence="2">Multi-pass membrane protein</topology>
    </subcellularLocation>
</comment>
<evidence type="ECO:0000256" key="10">
    <source>
        <dbReference type="ARBA" id="ARBA00022989"/>
    </source>
</evidence>
<evidence type="ECO:0000256" key="12">
    <source>
        <dbReference type="ARBA" id="ARBA00023136"/>
    </source>
</evidence>
<dbReference type="SMART" id="SM00388">
    <property type="entry name" value="HisKA"/>
    <property type="match status" value="1"/>
</dbReference>
<evidence type="ECO:0000256" key="1">
    <source>
        <dbReference type="ARBA" id="ARBA00000085"/>
    </source>
</evidence>
<dbReference type="Gene3D" id="3.30.450.40">
    <property type="match status" value="1"/>
</dbReference>
<evidence type="ECO:0000259" key="14">
    <source>
        <dbReference type="PROSITE" id="PS50109"/>
    </source>
</evidence>
<dbReference type="EC" id="2.7.13.3" evidence="3"/>
<evidence type="ECO:0000256" key="9">
    <source>
        <dbReference type="ARBA" id="ARBA00022840"/>
    </source>
</evidence>
<protein>
    <recommendedName>
        <fullName evidence="3">histidine kinase</fullName>
        <ecNumber evidence="3">2.7.13.3</ecNumber>
    </recommendedName>
</protein>
<accession>A0ABW0HHU3</accession>
<dbReference type="PANTHER" id="PTHR45569">
    <property type="entry name" value="SENSOR PROTEIN KDPD"/>
    <property type="match status" value="1"/>
</dbReference>
<keyword evidence="11" id="KW-0902">Two-component regulatory system</keyword>
<evidence type="ECO:0000256" key="4">
    <source>
        <dbReference type="ARBA" id="ARBA00022553"/>
    </source>
</evidence>
<dbReference type="Gene3D" id="3.30.565.10">
    <property type="entry name" value="Histidine kinase-like ATPase, C-terminal domain"/>
    <property type="match status" value="1"/>
</dbReference>
<dbReference type="InterPro" id="IPR003594">
    <property type="entry name" value="HATPase_dom"/>
</dbReference>
<gene>
    <name evidence="15" type="ORF">ACFPPC_23215</name>
</gene>
<dbReference type="RefSeq" id="WP_377011546.1">
    <property type="nucleotide sequence ID" value="NZ_JBHSLV010000054.1"/>
</dbReference>
<evidence type="ECO:0000256" key="13">
    <source>
        <dbReference type="SAM" id="Phobius"/>
    </source>
</evidence>
<keyword evidence="12 13" id="KW-0472">Membrane</keyword>
<dbReference type="Proteomes" id="UP001596104">
    <property type="component" value="Unassembled WGS sequence"/>
</dbReference>
<keyword evidence="4" id="KW-0597">Phosphoprotein</keyword>
<dbReference type="InterPro" id="IPR038318">
    <property type="entry name" value="KdpD_sf"/>
</dbReference>
<evidence type="ECO:0000256" key="8">
    <source>
        <dbReference type="ARBA" id="ARBA00022777"/>
    </source>
</evidence>
<dbReference type="InterPro" id="IPR025201">
    <property type="entry name" value="KdpD_TM"/>
</dbReference>
<dbReference type="Pfam" id="PF00512">
    <property type="entry name" value="HisKA"/>
    <property type="match status" value="1"/>
</dbReference>
<dbReference type="CDD" id="cd00082">
    <property type="entry name" value="HisKA"/>
    <property type="match status" value="1"/>
</dbReference>
<dbReference type="InterPro" id="IPR036097">
    <property type="entry name" value="HisK_dim/P_sf"/>
</dbReference>
<name>A0ABW0HHU3_9HYPH</name>
<keyword evidence="16" id="KW-1185">Reference proteome</keyword>
<keyword evidence="9" id="KW-0067">ATP-binding</keyword>
<feature type="transmembrane region" description="Helical" evidence="13">
    <location>
        <begin position="13"/>
        <end position="33"/>
    </location>
</feature>
<comment type="catalytic activity">
    <reaction evidence="1">
        <text>ATP + protein L-histidine = ADP + protein N-phospho-L-histidine.</text>
        <dbReference type="EC" id="2.7.13.3"/>
    </reaction>
</comment>